<dbReference type="AlphaFoldDB" id="A0AAV6UX64"/>
<keyword evidence="3" id="KW-1185">Reference proteome</keyword>
<proteinExistence type="predicted"/>
<sequence length="86" mass="9740">MDLDGHQLREHGSEDSWHPSLLTSAAGALALVFLVAAACVFYFRRVYLERKHPRGPMGPILEEEIDIYSRAQYHTNGPQPHILITK</sequence>
<keyword evidence="1" id="KW-0472">Membrane</keyword>
<dbReference type="EMBL" id="JAFNEN010000254">
    <property type="protein sequence ID" value="KAG8187936.1"/>
    <property type="molecule type" value="Genomic_DNA"/>
</dbReference>
<comment type="caution">
    <text evidence="2">The sequence shown here is derived from an EMBL/GenBank/DDBJ whole genome shotgun (WGS) entry which is preliminary data.</text>
</comment>
<gene>
    <name evidence="2" type="ORF">JTE90_027710</name>
</gene>
<keyword evidence="1" id="KW-0812">Transmembrane</keyword>
<feature type="transmembrane region" description="Helical" evidence="1">
    <location>
        <begin position="20"/>
        <end position="43"/>
    </location>
</feature>
<accession>A0AAV6UX64</accession>
<keyword evidence="1" id="KW-1133">Transmembrane helix</keyword>
<dbReference type="Proteomes" id="UP000827092">
    <property type="component" value="Unassembled WGS sequence"/>
</dbReference>
<protein>
    <submittedName>
        <fullName evidence="2">Uncharacterized protein</fullName>
    </submittedName>
</protein>
<reference evidence="2 3" key="1">
    <citation type="journal article" date="2022" name="Nat. Ecol. Evol.">
        <title>A masculinizing supergene underlies an exaggerated male reproductive morph in a spider.</title>
        <authorList>
            <person name="Hendrickx F."/>
            <person name="De Corte Z."/>
            <person name="Sonet G."/>
            <person name="Van Belleghem S.M."/>
            <person name="Kostlbacher S."/>
            <person name="Vangestel C."/>
        </authorList>
    </citation>
    <scope>NUCLEOTIDE SEQUENCE [LARGE SCALE GENOMIC DNA]</scope>
    <source>
        <strain evidence="2">W744_W776</strain>
    </source>
</reference>
<name>A0AAV6UX64_9ARAC</name>
<organism evidence="2 3">
    <name type="scientific">Oedothorax gibbosus</name>
    <dbReference type="NCBI Taxonomy" id="931172"/>
    <lineage>
        <taxon>Eukaryota</taxon>
        <taxon>Metazoa</taxon>
        <taxon>Ecdysozoa</taxon>
        <taxon>Arthropoda</taxon>
        <taxon>Chelicerata</taxon>
        <taxon>Arachnida</taxon>
        <taxon>Araneae</taxon>
        <taxon>Araneomorphae</taxon>
        <taxon>Entelegynae</taxon>
        <taxon>Araneoidea</taxon>
        <taxon>Linyphiidae</taxon>
        <taxon>Erigoninae</taxon>
        <taxon>Oedothorax</taxon>
    </lineage>
</organism>
<evidence type="ECO:0000313" key="3">
    <source>
        <dbReference type="Proteomes" id="UP000827092"/>
    </source>
</evidence>
<evidence type="ECO:0000256" key="1">
    <source>
        <dbReference type="SAM" id="Phobius"/>
    </source>
</evidence>
<evidence type="ECO:0000313" key="2">
    <source>
        <dbReference type="EMBL" id="KAG8187936.1"/>
    </source>
</evidence>